<evidence type="ECO:0000313" key="2">
    <source>
        <dbReference type="Proteomes" id="UP001464555"/>
    </source>
</evidence>
<dbReference type="RefSeq" id="WP_341697810.1">
    <property type="nucleotide sequence ID" value="NZ_JBBYHR010000008.1"/>
</dbReference>
<dbReference type="Proteomes" id="UP001464555">
    <property type="component" value="Unassembled WGS sequence"/>
</dbReference>
<dbReference type="PANTHER" id="PTHR46246:SF1">
    <property type="entry name" value="GUANOSINE-3',5'-BIS(DIPHOSPHATE) 3'-PYROPHOSPHOHYDROLASE MESH1"/>
    <property type="match status" value="1"/>
</dbReference>
<keyword evidence="2" id="KW-1185">Reference proteome</keyword>
<name>A0ABU9I153_9FLAO</name>
<comment type="caution">
    <text evidence="1">The sequence shown here is derived from an EMBL/GenBank/DDBJ whole genome shotgun (WGS) entry which is preliminary data.</text>
</comment>
<dbReference type="SUPFAM" id="SSF109604">
    <property type="entry name" value="HD-domain/PDEase-like"/>
    <property type="match status" value="1"/>
</dbReference>
<organism evidence="1 2">
    <name type="scientific">Flavobacterium arundinis</name>
    <dbReference type="NCBI Taxonomy" id="3139143"/>
    <lineage>
        <taxon>Bacteria</taxon>
        <taxon>Pseudomonadati</taxon>
        <taxon>Bacteroidota</taxon>
        <taxon>Flavobacteriia</taxon>
        <taxon>Flavobacteriales</taxon>
        <taxon>Flavobacteriaceae</taxon>
        <taxon>Flavobacterium</taxon>
    </lineage>
</organism>
<protein>
    <submittedName>
        <fullName evidence="1">HD domain-containing protein</fullName>
    </submittedName>
</protein>
<reference evidence="1 2" key="1">
    <citation type="submission" date="2024-04" db="EMBL/GenBank/DDBJ databases">
        <title>Flavobacterium sp. DGU11 16S ribosomal RNA gene Genome sequencing and assembly.</title>
        <authorList>
            <person name="Park S."/>
        </authorList>
    </citation>
    <scope>NUCLEOTIDE SEQUENCE [LARGE SCALE GENOMIC DNA]</scope>
    <source>
        <strain evidence="1 2">DGU11</strain>
    </source>
</reference>
<gene>
    <name evidence="1" type="ORF">AAEO56_14655</name>
</gene>
<dbReference type="PANTHER" id="PTHR46246">
    <property type="entry name" value="GUANOSINE-3',5'-BIS(DIPHOSPHATE) 3'-PYROPHOSPHOHYDROLASE MESH1"/>
    <property type="match status" value="1"/>
</dbReference>
<dbReference type="InterPro" id="IPR052194">
    <property type="entry name" value="MESH1"/>
</dbReference>
<dbReference type="Pfam" id="PF13328">
    <property type="entry name" value="HD_4"/>
    <property type="match status" value="1"/>
</dbReference>
<accession>A0ABU9I153</accession>
<dbReference type="EMBL" id="JBBYHR010000008">
    <property type="protein sequence ID" value="MEL1245512.1"/>
    <property type="molecule type" value="Genomic_DNA"/>
</dbReference>
<sequence>MNYQPIYKARAFALTKHGDQKYGNYPYEVHLGNVVTALMRFGILPESEANICLLTAAWLHDVLEDTPVTYTELEAEFGAVVTQIVFCVTDEEGANRKERKAKTYIKLARNPDAVIVKLADRIANTEFCLTHGNEILFAMYKKEQQGFEEALSSAIRSGTSEKMMEYLNTLFVK</sequence>
<dbReference type="Gene3D" id="1.10.3210.10">
    <property type="entry name" value="Hypothetical protein af1432"/>
    <property type="match status" value="1"/>
</dbReference>
<evidence type="ECO:0000313" key="1">
    <source>
        <dbReference type="EMBL" id="MEL1245512.1"/>
    </source>
</evidence>
<proteinExistence type="predicted"/>